<evidence type="ECO:0000313" key="2">
    <source>
        <dbReference type="EMBL" id="MBD2866103.1"/>
    </source>
</evidence>
<dbReference type="InterPro" id="IPR036582">
    <property type="entry name" value="Mao_N_sf"/>
</dbReference>
<dbReference type="AlphaFoldDB" id="A0A927H366"/>
<evidence type="ECO:0000313" key="3">
    <source>
        <dbReference type="Proteomes" id="UP000639396"/>
    </source>
</evidence>
<reference evidence="2" key="1">
    <citation type="submission" date="2020-09" db="EMBL/GenBank/DDBJ databases">
        <title>A novel bacterium of genus Paenibacillus, isolated from South China Sea.</title>
        <authorList>
            <person name="Huang H."/>
            <person name="Mo K."/>
            <person name="Hu Y."/>
        </authorList>
    </citation>
    <scope>NUCLEOTIDE SEQUENCE</scope>
    <source>
        <strain evidence="2">IB182363</strain>
    </source>
</reference>
<accession>A0A927H366</accession>
<evidence type="ECO:0000259" key="1">
    <source>
        <dbReference type="Pfam" id="PF07833"/>
    </source>
</evidence>
<dbReference type="EMBL" id="JACXJA010000052">
    <property type="protein sequence ID" value="MBD2866103.1"/>
    <property type="molecule type" value="Genomic_DNA"/>
</dbReference>
<dbReference type="Gene3D" id="3.30.457.10">
    <property type="entry name" value="Copper amine oxidase-like, N-terminal domain"/>
    <property type="match status" value="1"/>
</dbReference>
<proteinExistence type="predicted"/>
<protein>
    <recommendedName>
        <fullName evidence="1">Copper amine oxidase-like N-terminal domain-containing protein</fullName>
    </recommendedName>
</protein>
<dbReference type="RefSeq" id="WP_190931721.1">
    <property type="nucleotide sequence ID" value="NZ_JACXJA010000052.1"/>
</dbReference>
<keyword evidence="3" id="KW-1185">Reference proteome</keyword>
<comment type="caution">
    <text evidence="2">The sequence shown here is derived from an EMBL/GenBank/DDBJ whole genome shotgun (WGS) entry which is preliminary data.</text>
</comment>
<gene>
    <name evidence="2" type="ORF">IDH45_29370</name>
</gene>
<dbReference type="Proteomes" id="UP000639396">
    <property type="component" value="Unassembled WGS sequence"/>
</dbReference>
<feature type="domain" description="Copper amine oxidase-like N-terminal" evidence="1">
    <location>
        <begin position="3"/>
        <end position="58"/>
    </location>
</feature>
<dbReference type="Pfam" id="PF07833">
    <property type="entry name" value="Cu_amine_oxidN1"/>
    <property type="match status" value="1"/>
</dbReference>
<dbReference type="InterPro" id="IPR012854">
    <property type="entry name" value="Cu_amine_oxidase-like_N"/>
</dbReference>
<name>A0A927H366_9BACL</name>
<sequence length="66" mass="7452">MEGEGIEIVLTIDKKEAYVNGKLHTLAAQAVFRDSRMSVPVRLVLENVNMKVLFDDEEIFITDAVE</sequence>
<dbReference type="SUPFAM" id="SSF55383">
    <property type="entry name" value="Copper amine oxidase, domain N"/>
    <property type="match status" value="1"/>
</dbReference>
<organism evidence="2 3">
    <name type="scientific">Paenibacillus oceani</name>
    <dbReference type="NCBI Taxonomy" id="2772510"/>
    <lineage>
        <taxon>Bacteria</taxon>
        <taxon>Bacillati</taxon>
        <taxon>Bacillota</taxon>
        <taxon>Bacilli</taxon>
        <taxon>Bacillales</taxon>
        <taxon>Paenibacillaceae</taxon>
        <taxon>Paenibacillus</taxon>
    </lineage>
</organism>